<name>A0A1W1CX11_9ZZZZ</name>
<dbReference type="EMBL" id="FPHM01000155">
    <property type="protein sequence ID" value="SFV70408.1"/>
    <property type="molecule type" value="Genomic_DNA"/>
</dbReference>
<sequence>MKKIQRLILLSLFVLNANAQELTKDNVNFTIRQIPIPAVKAFYIGRGFSVEQIQPYADTCVYTTTLRNDKTDEEIHYLRENWYASIDKKKHSIKTNDYWKKQFEKSKITPAQWIAFRLSQMPEEQVYAANGGWNQGIFSVNVPHGSTFDLSIVWDEKGKQNELTLQGVSCEK</sequence>
<accession>A0A1W1CX11</accession>
<organism evidence="1">
    <name type="scientific">hydrothermal vent metagenome</name>
    <dbReference type="NCBI Taxonomy" id="652676"/>
    <lineage>
        <taxon>unclassified sequences</taxon>
        <taxon>metagenomes</taxon>
        <taxon>ecological metagenomes</taxon>
    </lineage>
</organism>
<protein>
    <submittedName>
        <fullName evidence="1">Uncharacterized protein</fullName>
    </submittedName>
</protein>
<proteinExistence type="predicted"/>
<evidence type="ECO:0000313" key="1">
    <source>
        <dbReference type="EMBL" id="SFV70408.1"/>
    </source>
</evidence>
<dbReference type="AlphaFoldDB" id="A0A1W1CX11"/>
<reference evidence="1" key="1">
    <citation type="submission" date="2016-10" db="EMBL/GenBank/DDBJ databases">
        <authorList>
            <person name="de Groot N.N."/>
        </authorList>
    </citation>
    <scope>NUCLEOTIDE SEQUENCE</scope>
</reference>
<gene>
    <name evidence="1" type="ORF">MNB_SV-13-1984</name>
</gene>